<dbReference type="STRING" id="493475.GARC_2357"/>
<proteinExistence type="predicted"/>
<organism evidence="1 2">
    <name type="scientific">Paraglaciecola arctica BSs20135</name>
    <dbReference type="NCBI Taxonomy" id="493475"/>
    <lineage>
        <taxon>Bacteria</taxon>
        <taxon>Pseudomonadati</taxon>
        <taxon>Pseudomonadota</taxon>
        <taxon>Gammaproteobacteria</taxon>
        <taxon>Alteromonadales</taxon>
        <taxon>Alteromonadaceae</taxon>
        <taxon>Paraglaciecola</taxon>
    </lineage>
</organism>
<reference evidence="1 2" key="1">
    <citation type="journal article" date="2017" name="Antonie Van Leeuwenhoek">
        <title>Rhizobium rhizosphaerae sp. nov., a novel species isolated from rice rhizosphere.</title>
        <authorList>
            <person name="Zhao J.J."/>
            <person name="Zhang J."/>
            <person name="Zhang R.J."/>
            <person name="Zhang C.W."/>
            <person name="Yin H.Q."/>
            <person name="Zhang X.X."/>
        </authorList>
    </citation>
    <scope>NUCLEOTIDE SEQUENCE [LARGE SCALE GENOMIC DNA]</scope>
    <source>
        <strain evidence="1 2">BSs20135</strain>
    </source>
</reference>
<gene>
    <name evidence="1" type="ORF">GARC_2357</name>
</gene>
<dbReference type="Gene3D" id="1.20.1600.10">
    <property type="entry name" value="Outer membrane efflux proteins (OEP)"/>
    <property type="match status" value="1"/>
</dbReference>
<comment type="caution">
    <text evidence="1">The sequence shown here is derived from an EMBL/GenBank/DDBJ whole genome shotgun (WGS) entry which is preliminary data.</text>
</comment>
<dbReference type="GO" id="GO:0015562">
    <property type="term" value="F:efflux transmembrane transporter activity"/>
    <property type="evidence" value="ECO:0007669"/>
    <property type="project" value="InterPro"/>
</dbReference>
<protein>
    <recommendedName>
        <fullName evidence="3">Outer membrane efflux protein</fullName>
    </recommendedName>
</protein>
<dbReference type="EMBL" id="BAEO01000029">
    <property type="protein sequence ID" value="GAC19323.1"/>
    <property type="molecule type" value="Genomic_DNA"/>
</dbReference>
<evidence type="ECO:0000313" key="2">
    <source>
        <dbReference type="Proteomes" id="UP000006327"/>
    </source>
</evidence>
<dbReference type="AlphaFoldDB" id="K6YRN3"/>
<dbReference type="eggNOG" id="ENOG50334BZ">
    <property type="taxonomic scope" value="Bacteria"/>
</dbReference>
<evidence type="ECO:0000313" key="1">
    <source>
        <dbReference type="EMBL" id="GAC19323.1"/>
    </source>
</evidence>
<name>K6YRN3_9ALTE</name>
<evidence type="ECO:0008006" key="3">
    <source>
        <dbReference type="Google" id="ProtNLM"/>
    </source>
</evidence>
<dbReference type="SUPFAM" id="SSF56954">
    <property type="entry name" value="Outer membrane efflux proteins (OEP)"/>
    <property type="match status" value="1"/>
</dbReference>
<keyword evidence="2" id="KW-1185">Reference proteome</keyword>
<accession>K6YRN3</accession>
<sequence>MGTALASSSMMSSSMMSSSIKSSEISLTDTLQAAMEKHYHSKSKNQLDSAASFKNSSWLATNPSLSFSFLQSQENYGSDEAEIRLNLPFKTNEQKNLEQQLVQGQDNSNSYTTAEVALHFSMLIRETLGAYQVDYLLMKKAVHKLSVLNKLEQKFQQRYNTNTVSLYPLLTIKKELLDAKIEQLEYQNKTESWLDRYLELTGLTILPKKLTEAPYVIDPQAIEKHPVIQSLDAAWQQQKNLLKATDTTLTPWHVSISAKKVDSPDFVDNQIGLAVDVPLSFTSNSSQATRTSYFNAMKEYQLARDQAGLTIQLGLKSALNELQLLQKQHAFLAESLKISQQIEQLTESMSSSNVLQHDVLLRRTLEAIEIQSSYALNQIKIQQLNSTLRQIAGIPL</sequence>
<dbReference type="Proteomes" id="UP000006327">
    <property type="component" value="Unassembled WGS sequence"/>
</dbReference>